<sequence length="103" mass="12061">MCVCVQICMLYVYINLATLIFVQMVLNSASVKIKSTSTLLLHGHDIHLDKLSGGNRFGSLHWMKMPYFVLFSCMWFMQTSRSILLKLDRTEKIYAYVQFFSFF</sequence>
<dbReference type="AlphaFoldDB" id="A0A8R7P6I0"/>
<evidence type="ECO:0000256" key="1">
    <source>
        <dbReference type="SAM" id="Phobius"/>
    </source>
</evidence>
<accession>A0A8R7P6I0</accession>
<keyword evidence="1" id="KW-0812">Transmembrane</keyword>
<keyword evidence="3" id="KW-1185">Reference proteome</keyword>
<reference evidence="2" key="2">
    <citation type="submission" date="2018-03" db="EMBL/GenBank/DDBJ databases">
        <title>The Triticum urartu genome reveals the dynamic nature of wheat genome evolution.</title>
        <authorList>
            <person name="Ling H."/>
            <person name="Ma B."/>
            <person name="Shi X."/>
            <person name="Liu H."/>
            <person name="Dong L."/>
            <person name="Sun H."/>
            <person name="Cao Y."/>
            <person name="Gao Q."/>
            <person name="Zheng S."/>
            <person name="Li Y."/>
            <person name="Yu Y."/>
            <person name="Du H."/>
            <person name="Qi M."/>
            <person name="Li Y."/>
            <person name="Yu H."/>
            <person name="Cui Y."/>
            <person name="Wang N."/>
            <person name="Chen C."/>
            <person name="Wu H."/>
            <person name="Zhao Y."/>
            <person name="Zhang J."/>
            <person name="Li Y."/>
            <person name="Zhou W."/>
            <person name="Zhang B."/>
            <person name="Hu W."/>
            <person name="Eijk M."/>
            <person name="Tang J."/>
            <person name="Witsenboer H."/>
            <person name="Zhao S."/>
            <person name="Li Z."/>
            <person name="Zhang A."/>
            <person name="Wang D."/>
            <person name="Liang C."/>
        </authorList>
    </citation>
    <scope>NUCLEOTIDE SEQUENCE [LARGE SCALE GENOMIC DNA]</scope>
    <source>
        <strain evidence="2">cv. G1812</strain>
    </source>
</reference>
<keyword evidence="1" id="KW-1133">Transmembrane helix</keyword>
<reference evidence="2" key="3">
    <citation type="submission" date="2022-06" db="UniProtKB">
        <authorList>
            <consortium name="EnsemblPlants"/>
        </authorList>
    </citation>
    <scope>IDENTIFICATION</scope>
</reference>
<name>A0A8R7P6I0_TRIUA</name>
<dbReference type="Gramene" id="TuG1812G0100002311.01.T01">
    <property type="protein sequence ID" value="TuG1812G0100002311.01.T01.cds333181"/>
    <property type="gene ID" value="TuG1812G0100002311.01"/>
</dbReference>
<protein>
    <submittedName>
        <fullName evidence="2">Uncharacterized protein</fullName>
    </submittedName>
</protein>
<proteinExistence type="predicted"/>
<dbReference type="EnsemblPlants" id="TuG1812G0100002311.01.T01">
    <property type="protein sequence ID" value="TuG1812G0100002311.01.T01.cds333181"/>
    <property type="gene ID" value="TuG1812G0100002311.01"/>
</dbReference>
<keyword evidence="1" id="KW-0472">Membrane</keyword>
<evidence type="ECO:0000313" key="3">
    <source>
        <dbReference type="Proteomes" id="UP000015106"/>
    </source>
</evidence>
<feature type="transmembrane region" description="Helical" evidence="1">
    <location>
        <begin position="7"/>
        <end position="26"/>
    </location>
</feature>
<organism evidence="2 3">
    <name type="scientific">Triticum urartu</name>
    <name type="common">Red wild einkorn</name>
    <name type="synonym">Crithodium urartu</name>
    <dbReference type="NCBI Taxonomy" id="4572"/>
    <lineage>
        <taxon>Eukaryota</taxon>
        <taxon>Viridiplantae</taxon>
        <taxon>Streptophyta</taxon>
        <taxon>Embryophyta</taxon>
        <taxon>Tracheophyta</taxon>
        <taxon>Spermatophyta</taxon>
        <taxon>Magnoliopsida</taxon>
        <taxon>Liliopsida</taxon>
        <taxon>Poales</taxon>
        <taxon>Poaceae</taxon>
        <taxon>BOP clade</taxon>
        <taxon>Pooideae</taxon>
        <taxon>Triticodae</taxon>
        <taxon>Triticeae</taxon>
        <taxon>Triticinae</taxon>
        <taxon>Triticum</taxon>
    </lineage>
</organism>
<reference evidence="3" key="1">
    <citation type="journal article" date="2013" name="Nature">
        <title>Draft genome of the wheat A-genome progenitor Triticum urartu.</title>
        <authorList>
            <person name="Ling H.Q."/>
            <person name="Zhao S."/>
            <person name="Liu D."/>
            <person name="Wang J."/>
            <person name="Sun H."/>
            <person name="Zhang C."/>
            <person name="Fan H."/>
            <person name="Li D."/>
            <person name="Dong L."/>
            <person name="Tao Y."/>
            <person name="Gao C."/>
            <person name="Wu H."/>
            <person name="Li Y."/>
            <person name="Cui Y."/>
            <person name="Guo X."/>
            <person name="Zheng S."/>
            <person name="Wang B."/>
            <person name="Yu K."/>
            <person name="Liang Q."/>
            <person name="Yang W."/>
            <person name="Lou X."/>
            <person name="Chen J."/>
            <person name="Feng M."/>
            <person name="Jian J."/>
            <person name="Zhang X."/>
            <person name="Luo G."/>
            <person name="Jiang Y."/>
            <person name="Liu J."/>
            <person name="Wang Z."/>
            <person name="Sha Y."/>
            <person name="Zhang B."/>
            <person name="Wu H."/>
            <person name="Tang D."/>
            <person name="Shen Q."/>
            <person name="Xue P."/>
            <person name="Zou S."/>
            <person name="Wang X."/>
            <person name="Liu X."/>
            <person name="Wang F."/>
            <person name="Yang Y."/>
            <person name="An X."/>
            <person name="Dong Z."/>
            <person name="Zhang K."/>
            <person name="Zhang X."/>
            <person name="Luo M.C."/>
            <person name="Dvorak J."/>
            <person name="Tong Y."/>
            <person name="Wang J."/>
            <person name="Yang H."/>
            <person name="Li Z."/>
            <person name="Wang D."/>
            <person name="Zhang A."/>
            <person name="Wang J."/>
        </authorList>
    </citation>
    <scope>NUCLEOTIDE SEQUENCE</scope>
    <source>
        <strain evidence="3">cv. G1812</strain>
    </source>
</reference>
<dbReference type="Proteomes" id="UP000015106">
    <property type="component" value="Chromosome 1"/>
</dbReference>
<evidence type="ECO:0000313" key="2">
    <source>
        <dbReference type="EnsemblPlants" id="TuG1812G0100002311.01.T01.cds333181"/>
    </source>
</evidence>
<feature type="transmembrane region" description="Helical" evidence="1">
    <location>
        <begin position="65"/>
        <end position="84"/>
    </location>
</feature>